<dbReference type="GeneID" id="14887087"/>
<accession>A0A0A1U8Y5</accession>
<keyword evidence="9" id="KW-1185">Reference proteome</keyword>
<comment type="subunit">
    <text evidence="7">Component of the Mediator complex.</text>
</comment>
<name>A0A0A1U8Y5_ENTIV</name>
<dbReference type="KEGG" id="eiv:EIN_229810"/>
<comment type="subcellular location">
    <subcellularLocation>
        <location evidence="1 7">Nucleus</location>
    </subcellularLocation>
</comment>
<evidence type="ECO:0000256" key="4">
    <source>
        <dbReference type="ARBA" id="ARBA00023159"/>
    </source>
</evidence>
<dbReference type="GO" id="GO:0006355">
    <property type="term" value="P:regulation of DNA-templated transcription"/>
    <property type="evidence" value="ECO:0007669"/>
    <property type="project" value="InterPro"/>
</dbReference>
<dbReference type="Proteomes" id="UP000014680">
    <property type="component" value="Unassembled WGS sequence"/>
</dbReference>
<evidence type="ECO:0000313" key="9">
    <source>
        <dbReference type="Proteomes" id="UP000014680"/>
    </source>
</evidence>
<dbReference type="GO" id="GO:0016592">
    <property type="term" value="C:mediator complex"/>
    <property type="evidence" value="ECO:0007669"/>
    <property type="project" value="InterPro"/>
</dbReference>
<dbReference type="PANTHER" id="PTHR13186">
    <property type="entry name" value="MEDIATOR OF RNA POLYMERASE II TRANSCRIPTION SUBUNIT 31"/>
    <property type="match status" value="1"/>
</dbReference>
<keyword evidence="5 7" id="KW-0804">Transcription</keyword>
<keyword evidence="3 7" id="KW-0805">Transcription regulation</keyword>
<protein>
    <recommendedName>
        <fullName evidence="7">Mediator of RNA polymerase II transcription subunit 31</fullName>
    </recommendedName>
</protein>
<comment type="similarity">
    <text evidence="2 7">Belongs to the Mediator complex subunit 31 family.</text>
</comment>
<evidence type="ECO:0000313" key="8">
    <source>
        <dbReference type="EMBL" id="ELP88448.1"/>
    </source>
</evidence>
<dbReference type="RefSeq" id="XP_004255219.1">
    <property type="nucleotide sequence ID" value="XM_004255171.1"/>
</dbReference>
<dbReference type="EMBL" id="KB206756">
    <property type="protein sequence ID" value="ELP88448.1"/>
    <property type="molecule type" value="Genomic_DNA"/>
</dbReference>
<evidence type="ECO:0000256" key="7">
    <source>
        <dbReference type="RuleBase" id="RU364129"/>
    </source>
</evidence>
<dbReference type="GO" id="GO:0003712">
    <property type="term" value="F:transcription coregulator activity"/>
    <property type="evidence" value="ECO:0007669"/>
    <property type="project" value="InterPro"/>
</dbReference>
<keyword evidence="4 7" id="KW-0010">Activator</keyword>
<dbReference type="VEuPathDB" id="AmoebaDB:EIN_229810"/>
<proteinExistence type="inferred from homology"/>
<evidence type="ECO:0000256" key="3">
    <source>
        <dbReference type="ARBA" id="ARBA00023015"/>
    </source>
</evidence>
<keyword evidence="6 7" id="KW-0539">Nucleus</keyword>
<dbReference type="OMA" id="QGILNQP"/>
<gene>
    <name evidence="8" type="ORF">EIN_229810</name>
</gene>
<evidence type="ECO:0000256" key="5">
    <source>
        <dbReference type="ARBA" id="ARBA00023163"/>
    </source>
</evidence>
<sequence>MENIDQRPTSKLSDKTRFEYELEFIQCLANPYYLQYLAQHKQLEKPAMVHFLKYLQYWKQPNYIQFIQYPACLFYLDKLQNPDFRKACENPILMNEIIAQHEYHFAFYKTNRTPIVQRPNEEKVASSVVPN</sequence>
<organism evidence="8 9">
    <name type="scientific">Entamoeba invadens IP1</name>
    <dbReference type="NCBI Taxonomy" id="370355"/>
    <lineage>
        <taxon>Eukaryota</taxon>
        <taxon>Amoebozoa</taxon>
        <taxon>Evosea</taxon>
        <taxon>Archamoebae</taxon>
        <taxon>Mastigamoebida</taxon>
        <taxon>Entamoebidae</taxon>
        <taxon>Entamoeba</taxon>
    </lineage>
</organism>
<evidence type="ECO:0000256" key="2">
    <source>
        <dbReference type="ARBA" id="ARBA00006378"/>
    </source>
</evidence>
<dbReference type="InterPro" id="IPR038089">
    <property type="entry name" value="Med31_sf"/>
</dbReference>
<reference evidence="8 9" key="1">
    <citation type="submission" date="2012-10" db="EMBL/GenBank/DDBJ databases">
        <authorList>
            <person name="Zafar N."/>
            <person name="Inman J."/>
            <person name="Hall N."/>
            <person name="Lorenzi H."/>
            <person name="Caler E."/>
        </authorList>
    </citation>
    <scope>NUCLEOTIDE SEQUENCE [LARGE SCALE GENOMIC DNA]</scope>
    <source>
        <strain evidence="8 9">IP1</strain>
    </source>
</reference>
<dbReference type="InterPro" id="IPR008831">
    <property type="entry name" value="Mediator_Med31"/>
</dbReference>
<evidence type="ECO:0000256" key="6">
    <source>
        <dbReference type="ARBA" id="ARBA00023242"/>
    </source>
</evidence>
<dbReference type="Pfam" id="PF05669">
    <property type="entry name" value="Med31"/>
    <property type="match status" value="1"/>
</dbReference>
<dbReference type="OrthoDB" id="10257739at2759"/>
<dbReference type="AlphaFoldDB" id="A0A0A1U8Y5"/>
<dbReference type="Gene3D" id="1.10.10.1340">
    <property type="entry name" value="Mediator of RNA polymerase II, submodule Med31 (Soh1)"/>
    <property type="match status" value="1"/>
</dbReference>
<comment type="function">
    <text evidence="7">Component of the Mediator complex, a coactivator involved in the regulated transcription of nearly all RNA polymerase II-dependent genes. Mediator functions as a bridge to convey information from gene-specific regulatory proteins to the basal RNA polymerase II transcription machinery. Mediator is recruited to promoters by direct interactions with regulatory proteins and serves as a scaffold for the assembly of a functional preinitiation complex with RNA polymerase II and the general transcription factors.</text>
</comment>
<evidence type="ECO:0000256" key="1">
    <source>
        <dbReference type="ARBA" id="ARBA00004123"/>
    </source>
</evidence>